<feature type="region of interest" description="Disordered" evidence="8">
    <location>
        <begin position="382"/>
        <end position="401"/>
    </location>
</feature>
<evidence type="ECO:0000256" key="6">
    <source>
        <dbReference type="PROSITE-ProRule" id="PRU00221"/>
    </source>
</evidence>
<dbReference type="PROSITE" id="PS51007">
    <property type="entry name" value="CYTC"/>
    <property type="match status" value="1"/>
</dbReference>
<dbReference type="InterPro" id="IPR009056">
    <property type="entry name" value="Cyt_c-like_dom"/>
</dbReference>
<dbReference type="Proteomes" id="UP000317093">
    <property type="component" value="Chromosome"/>
</dbReference>
<dbReference type="InterPro" id="IPR050349">
    <property type="entry name" value="WD_LIS1/nudF_dynein_reg"/>
</dbReference>
<dbReference type="InterPro" id="IPR001680">
    <property type="entry name" value="WD40_rpt"/>
</dbReference>
<dbReference type="PROSITE" id="PS50294">
    <property type="entry name" value="WD_REPEATS_REGION"/>
    <property type="match status" value="2"/>
</dbReference>
<keyword evidence="2 7" id="KW-0349">Heme</keyword>
<gene>
    <name evidence="10" type="ORF">Pan216_07970</name>
</gene>
<evidence type="ECO:0000256" key="8">
    <source>
        <dbReference type="SAM" id="MobiDB-lite"/>
    </source>
</evidence>
<dbReference type="SMART" id="SM00320">
    <property type="entry name" value="WD40"/>
    <property type="match status" value="5"/>
</dbReference>
<dbReference type="RefSeq" id="WP_145255054.1">
    <property type="nucleotide sequence ID" value="NZ_CP036279.1"/>
</dbReference>
<dbReference type="Gene3D" id="1.10.760.10">
    <property type="entry name" value="Cytochrome c-like domain"/>
    <property type="match status" value="1"/>
</dbReference>
<evidence type="ECO:0000256" key="3">
    <source>
        <dbReference type="ARBA" id="ARBA00022723"/>
    </source>
</evidence>
<evidence type="ECO:0000256" key="1">
    <source>
        <dbReference type="ARBA" id="ARBA00022574"/>
    </source>
</evidence>
<dbReference type="Pfam" id="PF00400">
    <property type="entry name" value="WD40"/>
    <property type="match status" value="2"/>
</dbReference>
<dbReference type="OrthoDB" id="226265at2"/>
<dbReference type="PROSITE" id="PS50082">
    <property type="entry name" value="WD_REPEATS_2"/>
    <property type="match status" value="2"/>
</dbReference>
<proteinExistence type="predicted"/>
<keyword evidence="5 7" id="KW-0408">Iron</keyword>
<evidence type="ECO:0000256" key="5">
    <source>
        <dbReference type="ARBA" id="ARBA00023004"/>
    </source>
</evidence>
<feature type="repeat" description="WD" evidence="6">
    <location>
        <begin position="298"/>
        <end position="339"/>
    </location>
</feature>
<organism evidence="10 11">
    <name type="scientific">Kolteria novifilia</name>
    <dbReference type="NCBI Taxonomy" id="2527975"/>
    <lineage>
        <taxon>Bacteria</taxon>
        <taxon>Pseudomonadati</taxon>
        <taxon>Planctomycetota</taxon>
        <taxon>Planctomycetia</taxon>
        <taxon>Kolteriales</taxon>
        <taxon>Kolteriaceae</taxon>
        <taxon>Kolteria</taxon>
    </lineage>
</organism>
<dbReference type="InterPro" id="IPR036909">
    <property type="entry name" value="Cyt_c-like_dom_sf"/>
</dbReference>
<evidence type="ECO:0000313" key="10">
    <source>
        <dbReference type="EMBL" id="QDU59961.1"/>
    </source>
</evidence>
<evidence type="ECO:0000313" key="11">
    <source>
        <dbReference type="Proteomes" id="UP000317093"/>
    </source>
</evidence>
<feature type="domain" description="Cytochrome c" evidence="9">
    <location>
        <begin position="27"/>
        <end position="125"/>
    </location>
</feature>
<dbReference type="AlphaFoldDB" id="A0A518AZ10"/>
<dbReference type="Pfam" id="PF07635">
    <property type="entry name" value="PSCyt1"/>
    <property type="match status" value="1"/>
</dbReference>
<feature type="repeat" description="WD" evidence="6">
    <location>
        <begin position="340"/>
        <end position="381"/>
    </location>
</feature>
<evidence type="ECO:0000256" key="7">
    <source>
        <dbReference type="PROSITE-ProRule" id="PRU00433"/>
    </source>
</evidence>
<dbReference type="Gene3D" id="2.130.10.10">
    <property type="entry name" value="YVTN repeat-like/Quinoprotein amine dehydrogenase"/>
    <property type="match status" value="2"/>
</dbReference>
<keyword evidence="4" id="KW-0677">Repeat</keyword>
<dbReference type="EMBL" id="CP036279">
    <property type="protein sequence ID" value="QDU59961.1"/>
    <property type="molecule type" value="Genomic_DNA"/>
</dbReference>
<evidence type="ECO:0000256" key="4">
    <source>
        <dbReference type="ARBA" id="ARBA00022737"/>
    </source>
</evidence>
<dbReference type="KEGG" id="knv:Pan216_07970"/>
<dbReference type="GO" id="GO:0009055">
    <property type="term" value="F:electron transfer activity"/>
    <property type="evidence" value="ECO:0007669"/>
    <property type="project" value="InterPro"/>
</dbReference>
<keyword evidence="1 6" id="KW-0853">WD repeat</keyword>
<keyword evidence="11" id="KW-1185">Reference proteome</keyword>
<sequence>MRTRQPLIGVLLVSLLGVVPSALGEEKKTSAGPPNFQDDIKPILREHCLSCHGDDTQEAGINLQSFQALMRGGSAGKIVVAGRASQSILFKAITNEDENARMPPSSPPLADAKIELIHKWIDSGLRASATSKSMVKERDIAFKPVSNAGSKPKGPPAMPENLPDVKVPNVTRPLPVLAMDTSPWAPLLAVSGQGHVKLLRTDSKAEIGRLAFPEGVPHVIRFSRDGSVLMVGGGRPVVSGHVVLFDVKTGKRLAKIGDEVDAVLAADLSPDQRLVALGGSGRTVKVFSTTDGAQKHKLTKHTDWITAIAFSPDGTKLASADRAGGIHLWDAQAGGILLNLAEHKGAVRSLDWRSDGKLLASTGEDGKVIWWDVTDGFPAITKSNAHPPRRTPGTYGEVPNGVLAGRFDREGNLVTAGRDRVVKTWTPKGEQKQAFNIDSGIPISSAVSHDSQVVFGGTSEGEVKSWDVKK</sequence>
<dbReference type="SUPFAM" id="SSF50978">
    <property type="entry name" value="WD40 repeat-like"/>
    <property type="match status" value="1"/>
</dbReference>
<reference evidence="10 11" key="1">
    <citation type="submission" date="2019-02" db="EMBL/GenBank/DDBJ databases">
        <title>Deep-cultivation of Planctomycetes and their phenomic and genomic characterization uncovers novel biology.</title>
        <authorList>
            <person name="Wiegand S."/>
            <person name="Jogler M."/>
            <person name="Boedeker C."/>
            <person name="Pinto D."/>
            <person name="Vollmers J."/>
            <person name="Rivas-Marin E."/>
            <person name="Kohn T."/>
            <person name="Peeters S.H."/>
            <person name="Heuer A."/>
            <person name="Rast P."/>
            <person name="Oberbeckmann S."/>
            <person name="Bunk B."/>
            <person name="Jeske O."/>
            <person name="Meyerdierks A."/>
            <person name="Storesund J.E."/>
            <person name="Kallscheuer N."/>
            <person name="Luecker S."/>
            <person name="Lage O.M."/>
            <person name="Pohl T."/>
            <person name="Merkel B.J."/>
            <person name="Hornburger P."/>
            <person name="Mueller R.-W."/>
            <person name="Bruemmer F."/>
            <person name="Labrenz M."/>
            <person name="Spormann A.M."/>
            <person name="Op den Camp H."/>
            <person name="Overmann J."/>
            <person name="Amann R."/>
            <person name="Jetten M.S.M."/>
            <person name="Mascher T."/>
            <person name="Medema M.H."/>
            <person name="Devos D.P."/>
            <person name="Kaster A.-K."/>
            <person name="Ovreas L."/>
            <person name="Rohde M."/>
            <person name="Galperin M.Y."/>
            <person name="Jogler C."/>
        </authorList>
    </citation>
    <scope>NUCLEOTIDE SEQUENCE [LARGE SCALE GENOMIC DNA]</scope>
    <source>
        <strain evidence="10 11">Pan216</strain>
    </source>
</reference>
<evidence type="ECO:0000259" key="9">
    <source>
        <dbReference type="PROSITE" id="PS51007"/>
    </source>
</evidence>
<keyword evidence="3 7" id="KW-0479">Metal-binding</keyword>
<dbReference type="GO" id="GO:0046872">
    <property type="term" value="F:metal ion binding"/>
    <property type="evidence" value="ECO:0007669"/>
    <property type="project" value="UniProtKB-KW"/>
</dbReference>
<name>A0A518AZ10_9BACT</name>
<dbReference type="GO" id="GO:0020037">
    <property type="term" value="F:heme binding"/>
    <property type="evidence" value="ECO:0007669"/>
    <property type="project" value="InterPro"/>
</dbReference>
<evidence type="ECO:0000256" key="2">
    <source>
        <dbReference type="ARBA" id="ARBA00022617"/>
    </source>
</evidence>
<dbReference type="InterPro" id="IPR011429">
    <property type="entry name" value="Cyt_c_Planctomycete-type"/>
</dbReference>
<feature type="region of interest" description="Disordered" evidence="8">
    <location>
        <begin position="145"/>
        <end position="166"/>
    </location>
</feature>
<accession>A0A518AZ10</accession>
<dbReference type="PANTHER" id="PTHR44129">
    <property type="entry name" value="WD REPEAT-CONTAINING PROTEIN POP1"/>
    <property type="match status" value="1"/>
</dbReference>
<protein>
    <submittedName>
        <fullName evidence="10">WD domain, G-beta repeat</fullName>
    </submittedName>
</protein>
<dbReference type="SUPFAM" id="SSF46626">
    <property type="entry name" value="Cytochrome c"/>
    <property type="match status" value="1"/>
</dbReference>
<dbReference type="InterPro" id="IPR015943">
    <property type="entry name" value="WD40/YVTN_repeat-like_dom_sf"/>
</dbReference>
<dbReference type="InterPro" id="IPR036322">
    <property type="entry name" value="WD40_repeat_dom_sf"/>
</dbReference>